<keyword evidence="3" id="KW-0732">Signal</keyword>
<proteinExistence type="predicted"/>
<protein>
    <submittedName>
        <fullName evidence="5">DUF3488 and transglutaminase-like domain-containing protein</fullName>
    </submittedName>
</protein>
<name>A0ABT1PK01_9ACTN</name>
<feature type="compositionally biased region" description="Low complexity" evidence="1">
    <location>
        <begin position="572"/>
        <end position="584"/>
    </location>
</feature>
<keyword evidence="2" id="KW-0812">Transmembrane</keyword>
<feature type="transmembrane region" description="Helical" evidence="2">
    <location>
        <begin position="31"/>
        <end position="49"/>
    </location>
</feature>
<feature type="chain" id="PRO_5045720554" evidence="3">
    <location>
        <begin position="27"/>
        <end position="820"/>
    </location>
</feature>
<feature type="domain" description="Transglutaminase-like" evidence="4">
    <location>
        <begin position="481"/>
        <end position="551"/>
    </location>
</feature>
<dbReference type="PROSITE" id="PS51257">
    <property type="entry name" value="PROKAR_LIPOPROTEIN"/>
    <property type="match status" value="1"/>
</dbReference>
<dbReference type="PANTHER" id="PTHR42736:SF1">
    <property type="entry name" value="PROTEIN-GLUTAMINE GAMMA-GLUTAMYLTRANSFERASE"/>
    <property type="match status" value="1"/>
</dbReference>
<evidence type="ECO:0000313" key="6">
    <source>
        <dbReference type="Proteomes" id="UP001206206"/>
    </source>
</evidence>
<feature type="compositionally biased region" description="Polar residues" evidence="1">
    <location>
        <begin position="552"/>
        <end position="567"/>
    </location>
</feature>
<dbReference type="InterPro" id="IPR021878">
    <property type="entry name" value="TgpA_N"/>
</dbReference>
<dbReference type="InterPro" id="IPR038765">
    <property type="entry name" value="Papain-like_cys_pep_sf"/>
</dbReference>
<feature type="transmembrane region" description="Helical" evidence="2">
    <location>
        <begin position="623"/>
        <end position="645"/>
    </location>
</feature>
<feature type="transmembrane region" description="Helical" evidence="2">
    <location>
        <begin position="166"/>
        <end position="183"/>
    </location>
</feature>
<evidence type="ECO:0000256" key="2">
    <source>
        <dbReference type="SAM" id="Phobius"/>
    </source>
</evidence>
<comment type="caution">
    <text evidence="5">The sequence shown here is derived from an EMBL/GenBank/DDBJ whole genome shotgun (WGS) entry which is preliminary data.</text>
</comment>
<dbReference type="RefSeq" id="WP_255931844.1">
    <property type="nucleotide sequence ID" value="NZ_JANFNH010000047.1"/>
</dbReference>
<dbReference type="SMART" id="SM00460">
    <property type="entry name" value="TGc"/>
    <property type="match status" value="1"/>
</dbReference>
<sequence>MSAGARLTFCAALASLLTACSLLPLATPTVWLVQATALVLAQSAVGAVARRIPLARPLTVAVQAVVSLALLAVVFVPDQAVLGVLPGPHAIGGLGRLLGDGVRDVGQYATPAPVTAGIRLMLVGGVLVVALIVDVLAVTCRSAAPAGLPLLALYSIASGLGEGGGHWLWFLLAAGGYLLLLLAEGRDRLSRWGRVFGGAARRPGPAAGAAGRDAVAPVRTGRRIGALVLGLALAVPAVLPAMGGGLLDAADPDGPLGHGGGTITAVNPLVSLQNNLNQPSDREVLRYRTTSPDALSMYLRVITLDQFDGTSWKASPRSVTDVPGTLPSPAGLAPGVQVNQVATSISAASWYAQSYLPLPYPATRVRIGGNWRYEPEGRTLVGDHGQTTANAQYQVASLLVEPTARQLAAAPPAPERIQHEYTQVPGSLPGEVRQTAEQVTRGATNNYERAVRLQNWFTLTGGFTYDTRVQEGSGPDAIVRFLHDKRGFCVHFAFTMAAMARTLGIPARVDVGFVPGTEQPDNSWSVGLKDAHAWPELYFEGIGWTRFEPTPSRGSTPDYTRDTSTLPSGHDPAGPQQGASAAPSDNPSAGTACSGVGQHRADDCGGADQPSLSAPTGGNGPGAGLLAGMAGAVLLGLLCVLPMVWRSRLRAARLGRADGSPGGGLTAWLRRTDGWPVDTAHGADGAPDGRVLAAWRELVDSAWDYGVLPDAAQTPRRAADRLVRVARLDDDAARAARRLAAAVEQALYAPAPGPVAEVAHDVRRVRRALYAGADRFTRVRAVLAPRSAARLGWRIADRWAHVARRGREVAGRAAAVVKAR</sequence>
<evidence type="ECO:0000256" key="3">
    <source>
        <dbReference type="SAM" id="SignalP"/>
    </source>
</evidence>
<dbReference type="Proteomes" id="UP001206206">
    <property type="component" value="Unassembled WGS sequence"/>
</dbReference>
<keyword evidence="6" id="KW-1185">Reference proteome</keyword>
<dbReference type="SUPFAM" id="SSF54001">
    <property type="entry name" value="Cysteine proteinases"/>
    <property type="match status" value="1"/>
</dbReference>
<dbReference type="Gene3D" id="3.10.620.30">
    <property type="match status" value="1"/>
</dbReference>
<feature type="transmembrane region" description="Helical" evidence="2">
    <location>
        <begin position="58"/>
        <end position="76"/>
    </location>
</feature>
<dbReference type="Pfam" id="PF01841">
    <property type="entry name" value="Transglut_core"/>
    <property type="match status" value="1"/>
</dbReference>
<dbReference type="Pfam" id="PF11992">
    <property type="entry name" value="TgpA_N"/>
    <property type="match status" value="1"/>
</dbReference>
<feature type="transmembrane region" description="Helical" evidence="2">
    <location>
        <begin position="226"/>
        <end position="247"/>
    </location>
</feature>
<dbReference type="InterPro" id="IPR052901">
    <property type="entry name" value="Bact_TGase-like"/>
</dbReference>
<reference evidence="5 6" key="1">
    <citation type="submission" date="2022-06" db="EMBL/GenBank/DDBJ databases">
        <title>Draft genome sequence of type strain Streptomyces rubrisoli DSM 42083.</title>
        <authorList>
            <person name="Duangmal K."/>
            <person name="Klaysubun C."/>
        </authorList>
    </citation>
    <scope>NUCLEOTIDE SEQUENCE [LARGE SCALE GENOMIC DNA]</scope>
    <source>
        <strain evidence="5 6">DSM 42083</strain>
    </source>
</reference>
<gene>
    <name evidence="5" type="ORF">NON19_27625</name>
</gene>
<evidence type="ECO:0000313" key="5">
    <source>
        <dbReference type="EMBL" id="MCQ4045699.1"/>
    </source>
</evidence>
<dbReference type="PANTHER" id="PTHR42736">
    <property type="entry name" value="PROTEIN-GLUTAMINE GAMMA-GLUTAMYLTRANSFERASE"/>
    <property type="match status" value="1"/>
</dbReference>
<accession>A0ABT1PK01</accession>
<feature type="transmembrane region" description="Helical" evidence="2">
    <location>
        <begin position="143"/>
        <end position="160"/>
    </location>
</feature>
<dbReference type="EMBL" id="JANFNH010000047">
    <property type="protein sequence ID" value="MCQ4045699.1"/>
    <property type="molecule type" value="Genomic_DNA"/>
</dbReference>
<organism evidence="5 6">
    <name type="scientific">Streptantibioticus rubrisoli</name>
    <dbReference type="NCBI Taxonomy" id="1387313"/>
    <lineage>
        <taxon>Bacteria</taxon>
        <taxon>Bacillati</taxon>
        <taxon>Actinomycetota</taxon>
        <taxon>Actinomycetes</taxon>
        <taxon>Kitasatosporales</taxon>
        <taxon>Streptomycetaceae</taxon>
        <taxon>Streptantibioticus</taxon>
    </lineage>
</organism>
<evidence type="ECO:0000256" key="1">
    <source>
        <dbReference type="SAM" id="MobiDB-lite"/>
    </source>
</evidence>
<feature type="signal peptide" evidence="3">
    <location>
        <begin position="1"/>
        <end position="26"/>
    </location>
</feature>
<evidence type="ECO:0000259" key="4">
    <source>
        <dbReference type="SMART" id="SM00460"/>
    </source>
</evidence>
<feature type="region of interest" description="Disordered" evidence="1">
    <location>
        <begin position="548"/>
        <end position="616"/>
    </location>
</feature>
<dbReference type="InterPro" id="IPR002931">
    <property type="entry name" value="Transglutaminase-like"/>
</dbReference>
<keyword evidence="2" id="KW-1133">Transmembrane helix</keyword>
<feature type="transmembrane region" description="Helical" evidence="2">
    <location>
        <begin position="116"/>
        <end position="136"/>
    </location>
</feature>
<keyword evidence="2" id="KW-0472">Membrane</keyword>